<dbReference type="InterPro" id="IPR011129">
    <property type="entry name" value="CSD"/>
</dbReference>
<dbReference type="EMBL" id="JAGTXO010000003">
    <property type="protein sequence ID" value="KAG8468984.1"/>
    <property type="molecule type" value="Genomic_DNA"/>
</dbReference>
<dbReference type="PANTHER" id="PTHR46565:SF20">
    <property type="entry name" value="COLD SHOCK DOMAIN-CONTAINING PROTEIN 4"/>
    <property type="match status" value="1"/>
</dbReference>
<evidence type="ECO:0000259" key="3">
    <source>
        <dbReference type="PROSITE" id="PS51857"/>
    </source>
</evidence>
<dbReference type="Gene3D" id="2.40.50.140">
    <property type="entry name" value="Nucleic acid-binding proteins"/>
    <property type="match status" value="1"/>
</dbReference>
<protein>
    <recommendedName>
        <fullName evidence="6">FHA domain-containing protein</fullName>
    </recommendedName>
</protein>
<evidence type="ECO:0000256" key="1">
    <source>
        <dbReference type="SAM" id="MobiDB-lite"/>
    </source>
</evidence>
<organism evidence="4 5">
    <name type="scientific">Diacronema lutheri</name>
    <name type="common">Unicellular marine alga</name>
    <name type="synonym">Monochrysis lutheri</name>
    <dbReference type="NCBI Taxonomy" id="2081491"/>
    <lineage>
        <taxon>Eukaryota</taxon>
        <taxon>Haptista</taxon>
        <taxon>Haptophyta</taxon>
        <taxon>Pavlovophyceae</taxon>
        <taxon>Pavlovales</taxon>
        <taxon>Pavlovaceae</taxon>
        <taxon>Diacronema</taxon>
    </lineage>
</organism>
<dbReference type="PANTHER" id="PTHR46565">
    <property type="entry name" value="COLD SHOCK DOMAIN PROTEIN 2"/>
    <property type="match status" value="1"/>
</dbReference>
<dbReference type="GO" id="GO:0003676">
    <property type="term" value="F:nucleic acid binding"/>
    <property type="evidence" value="ECO:0007669"/>
    <property type="project" value="InterPro"/>
</dbReference>
<sequence>MAALQVDGSIVLKFDPPNKRFEIGRSEQADLPIAESSVSRRHCTVFHDGAWRIVDNDSAQGTVVSGARLRPGAPVELADGARVQFGQSSTLYTFVLHAGRSSPRRDSANGPASQSAPVGLVAPIAAPAAPAAPIGPEPVTVHADEAQPPPDLTGLSERTTGTAVRWDVSKGWGFVKPDAGGPDVFAHKNDLHAESGAGRSLREGEHVEFRLAYTDGRPKAVDITGPGGAFVTGQPAPAVVATAGGADGAGRADAVGGMGGRGGRGRGGRGRGGLSFYAIELPGQTAAAGPDRGVPTKPRAAPPFVPRQARKAGAASRLGDCRQP</sequence>
<dbReference type="InterPro" id="IPR008984">
    <property type="entry name" value="SMAD_FHA_dom_sf"/>
</dbReference>
<comment type="caution">
    <text evidence="4">The sequence shown here is derived from an EMBL/GenBank/DDBJ whole genome shotgun (WGS) entry which is preliminary data.</text>
</comment>
<dbReference type="Gene3D" id="2.60.200.20">
    <property type="match status" value="1"/>
</dbReference>
<accession>A0A8J6CDU8</accession>
<feature type="region of interest" description="Disordered" evidence="1">
    <location>
        <begin position="129"/>
        <end position="157"/>
    </location>
</feature>
<dbReference type="SUPFAM" id="SSF50249">
    <property type="entry name" value="Nucleic acid-binding proteins"/>
    <property type="match status" value="1"/>
</dbReference>
<dbReference type="Pfam" id="PF00498">
    <property type="entry name" value="FHA"/>
    <property type="match status" value="1"/>
</dbReference>
<evidence type="ECO:0000313" key="5">
    <source>
        <dbReference type="Proteomes" id="UP000751190"/>
    </source>
</evidence>
<dbReference type="SMART" id="SM00357">
    <property type="entry name" value="CSP"/>
    <property type="match status" value="1"/>
</dbReference>
<dbReference type="Proteomes" id="UP000751190">
    <property type="component" value="Unassembled WGS sequence"/>
</dbReference>
<dbReference type="PROSITE" id="PS50006">
    <property type="entry name" value="FHA_DOMAIN"/>
    <property type="match status" value="1"/>
</dbReference>
<name>A0A8J6CDU8_DIALT</name>
<dbReference type="InterPro" id="IPR000253">
    <property type="entry name" value="FHA_dom"/>
</dbReference>
<evidence type="ECO:0000313" key="4">
    <source>
        <dbReference type="EMBL" id="KAG8468984.1"/>
    </source>
</evidence>
<evidence type="ECO:0008006" key="6">
    <source>
        <dbReference type="Google" id="ProtNLM"/>
    </source>
</evidence>
<keyword evidence="5" id="KW-1185">Reference proteome</keyword>
<feature type="region of interest" description="Disordered" evidence="1">
    <location>
        <begin position="284"/>
        <end position="324"/>
    </location>
</feature>
<dbReference type="SUPFAM" id="SSF49879">
    <property type="entry name" value="SMAD/FHA domain"/>
    <property type="match status" value="1"/>
</dbReference>
<dbReference type="AlphaFoldDB" id="A0A8J6CDU8"/>
<evidence type="ECO:0000259" key="2">
    <source>
        <dbReference type="PROSITE" id="PS50006"/>
    </source>
</evidence>
<dbReference type="OrthoDB" id="422005at2759"/>
<proteinExistence type="predicted"/>
<dbReference type="InterPro" id="IPR002059">
    <property type="entry name" value="CSP_DNA-bd"/>
</dbReference>
<dbReference type="InterPro" id="IPR012340">
    <property type="entry name" value="NA-bd_OB-fold"/>
</dbReference>
<dbReference type="SMART" id="SM00240">
    <property type="entry name" value="FHA"/>
    <property type="match status" value="1"/>
</dbReference>
<feature type="domain" description="CSD" evidence="3">
    <location>
        <begin position="158"/>
        <end position="225"/>
    </location>
</feature>
<dbReference type="PROSITE" id="PS51857">
    <property type="entry name" value="CSD_2"/>
    <property type="match status" value="1"/>
</dbReference>
<reference evidence="4" key="1">
    <citation type="submission" date="2021-05" db="EMBL/GenBank/DDBJ databases">
        <title>The genome of the haptophyte Pavlova lutheri (Diacronema luteri, Pavlovales) - a model for lipid biosynthesis in eukaryotic algae.</title>
        <authorList>
            <person name="Hulatt C.J."/>
            <person name="Posewitz M.C."/>
        </authorList>
    </citation>
    <scope>NUCLEOTIDE SEQUENCE</scope>
    <source>
        <strain evidence="4">NIVA-4/92</strain>
    </source>
</reference>
<gene>
    <name evidence="4" type="ORF">KFE25_007502</name>
</gene>
<dbReference type="Pfam" id="PF00313">
    <property type="entry name" value="CSD"/>
    <property type="match status" value="1"/>
</dbReference>
<feature type="domain" description="FHA" evidence="2">
    <location>
        <begin position="21"/>
        <end position="69"/>
    </location>
</feature>
<dbReference type="CDD" id="cd00060">
    <property type="entry name" value="FHA"/>
    <property type="match status" value="1"/>
</dbReference>